<dbReference type="Pfam" id="PF13632">
    <property type="entry name" value="Glyco_trans_2_3"/>
    <property type="match status" value="1"/>
</dbReference>
<sequence length="472" mass="55182">MTLPEKIYLFSVGLYIFFFLLFLRYFLWQHYAKKHYWSRRRLITLFELKKLAREKQKKLPMFSILVPAREEAEVIGQTIEHLARLNYPHHLLEIIVITDEKELQKGEPVTTQQVVEAKIREFRKRKSAPILKHVIVPYDFDGYFGGTCTGSAVPSTKGRALNYGLSFIDKNSDICGFYDAESHPELDVLLYIAYRWLISDKKDLIWQGPVFQVRNFFFLSPITKIASLYQALAHEWYLPVLMRQLPFVGGTNLFIESKLLKEIGGFDFNALTEDLEIGVRAFLERNAWPEYFPYVSTEQTPQSYRAFFRQRLRWASGHIQVVEKFKDASGYDNAKRNRIIRTLLLKGEVEWVLYQLAVLVPPTILLLSLQGLIKPVMLPEFLQYILKSFVFIYFGFTYYIYFRYSGYMKSRGLTKKLLALIELLILPVAAFLLPLPYSCAIVLRSLNRQPKAWCKTPRTREATDIAPTMHSQ</sequence>
<dbReference type="InterPro" id="IPR050321">
    <property type="entry name" value="Glycosyltr_2/OpgH_subfam"/>
</dbReference>
<dbReference type="AlphaFoldDB" id="D9S052"/>
<dbReference type="PANTHER" id="PTHR43867">
    <property type="entry name" value="CELLULOSE SYNTHASE CATALYTIC SUBUNIT A [UDP-FORMING]"/>
    <property type="match status" value="1"/>
</dbReference>
<keyword evidence="2" id="KW-0328">Glycosyltransferase</keyword>
<name>D9S052_THEOJ</name>
<dbReference type="Proteomes" id="UP000000272">
    <property type="component" value="Chromosome"/>
</dbReference>
<feature type="transmembrane region" description="Helical" evidence="7">
    <location>
        <begin position="6"/>
        <end position="27"/>
    </location>
</feature>
<protein>
    <submittedName>
        <fullName evidence="9">Glycosyltransferase</fullName>
    </submittedName>
</protein>
<keyword evidence="5 7" id="KW-1133">Transmembrane helix</keyword>
<dbReference type="GO" id="GO:0016020">
    <property type="term" value="C:membrane"/>
    <property type="evidence" value="ECO:0007669"/>
    <property type="project" value="UniProtKB-SubCell"/>
</dbReference>
<evidence type="ECO:0000313" key="10">
    <source>
        <dbReference type="Proteomes" id="UP000000272"/>
    </source>
</evidence>
<proteinExistence type="predicted"/>
<accession>D9S052</accession>
<dbReference type="SUPFAM" id="SSF53448">
    <property type="entry name" value="Nucleotide-diphospho-sugar transferases"/>
    <property type="match status" value="1"/>
</dbReference>
<reference evidence="9 10" key="1">
    <citation type="journal article" date="2010" name="Stand. Genomic Sci.">
        <title>Complete genome sequence of Thermosediminibacter oceani type strain (JW/IW-1228P).</title>
        <authorList>
            <person name="Pitluck S."/>
            <person name="Yasawong M."/>
            <person name="Munk C."/>
            <person name="Nolan M."/>
            <person name="Lapidus A."/>
            <person name="Lucas S."/>
            <person name="Glavina Del Rio T."/>
            <person name="Tice H."/>
            <person name="Cheng J.F."/>
            <person name="Bruce D."/>
            <person name="Detter C."/>
            <person name="Tapia R."/>
            <person name="Han C."/>
            <person name="Goodwin L."/>
            <person name="Liolios K."/>
            <person name="Ivanova N."/>
            <person name="Mavromatis K."/>
            <person name="Mikhailova N."/>
            <person name="Pati A."/>
            <person name="Chen A."/>
            <person name="Palaniappan K."/>
            <person name="Land M."/>
            <person name="Hauser L."/>
            <person name="Chang Y.J."/>
            <person name="Jeffries C.D."/>
            <person name="Rohde M."/>
            <person name="Spring S."/>
            <person name="Sikorski J."/>
            <person name="Goker M."/>
            <person name="Woyke T."/>
            <person name="Bristow J."/>
            <person name="Eisen J.A."/>
            <person name="Markowitz V."/>
            <person name="Hugenholtz P."/>
            <person name="Kyrpides N.C."/>
            <person name="Klenk H.P."/>
        </authorList>
    </citation>
    <scope>NUCLEOTIDE SEQUENCE [LARGE SCALE GENOMIC DNA]</scope>
    <source>
        <strain evidence="10">ATCC BAA-1034 / DSM 16646 / JW/IW-1228P</strain>
    </source>
</reference>
<feature type="transmembrane region" description="Helical" evidence="7">
    <location>
        <begin position="351"/>
        <end position="369"/>
    </location>
</feature>
<dbReference type="KEGG" id="toc:Toce_0192"/>
<evidence type="ECO:0000256" key="1">
    <source>
        <dbReference type="ARBA" id="ARBA00004141"/>
    </source>
</evidence>
<keyword evidence="6 7" id="KW-0472">Membrane</keyword>
<keyword evidence="10" id="KW-1185">Reference proteome</keyword>
<dbReference type="RefSeq" id="WP_013275031.1">
    <property type="nucleotide sequence ID" value="NC_014377.1"/>
</dbReference>
<evidence type="ECO:0000256" key="2">
    <source>
        <dbReference type="ARBA" id="ARBA00022676"/>
    </source>
</evidence>
<evidence type="ECO:0000313" key="9">
    <source>
        <dbReference type="EMBL" id="ADL06980.1"/>
    </source>
</evidence>
<evidence type="ECO:0000259" key="8">
    <source>
        <dbReference type="Pfam" id="PF13632"/>
    </source>
</evidence>
<feature type="transmembrane region" description="Helical" evidence="7">
    <location>
        <begin position="381"/>
        <end position="402"/>
    </location>
</feature>
<feature type="transmembrane region" description="Helical" evidence="7">
    <location>
        <begin position="423"/>
        <end position="443"/>
    </location>
</feature>
<dbReference type="EMBL" id="CP002131">
    <property type="protein sequence ID" value="ADL06980.1"/>
    <property type="molecule type" value="Genomic_DNA"/>
</dbReference>
<evidence type="ECO:0000256" key="6">
    <source>
        <dbReference type="ARBA" id="ARBA00023136"/>
    </source>
</evidence>
<dbReference type="InterPro" id="IPR001173">
    <property type="entry name" value="Glyco_trans_2-like"/>
</dbReference>
<comment type="subcellular location">
    <subcellularLocation>
        <location evidence="1">Membrane</location>
        <topology evidence="1">Multi-pass membrane protein</topology>
    </subcellularLocation>
</comment>
<gene>
    <name evidence="9" type="ordered locus">Toce_0192</name>
</gene>
<dbReference type="eggNOG" id="COG1215">
    <property type="taxonomic scope" value="Bacteria"/>
</dbReference>
<keyword evidence="4 7" id="KW-0812">Transmembrane</keyword>
<dbReference type="InterPro" id="IPR029044">
    <property type="entry name" value="Nucleotide-diphossugar_trans"/>
</dbReference>
<feature type="domain" description="Glycosyltransferase 2-like" evidence="8">
    <location>
        <begin position="179"/>
        <end position="389"/>
    </location>
</feature>
<dbReference type="Gene3D" id="3.90.550.10">
    <property type="entry name" value="Spore Coat Polysaccharide Biosynthesis Protein SpsA, Chain A"/>
    <property type="match status" value="1"/>
</dbReference>
<keyword evidence="3" id="KW-0808">Transferase</keyword>
<dbReference type="STRING" id="555079.Toce_0192"/>
<evidence type="ECO:0000256" key="7">
    <source>
        <dbReference type="SAM" id="Phobius"/>
    </source>
</evidence>
<evidence type="ECO:0000256" key="5">
    <source>
        <dbReference type="ARBA" id="ARBA00022989"/>
    </source>
</evidence>
<dbReference type="HOGENOM" id="CLU_027872_0_0_9"/>
<evidence type="ECO:0000256" key="4">
    <source>
        <dbReference type="ARBA" id="ARBA00022692"/>
    </source>
</evidence>
<dbReference type="PANTHER" id="PTHR43867:SF2">
    <property type="entry name" value="CELLULOSE SYNTHASE CATALYTIC SUBUNIT A [UDP-FORMING]"/>
    <property type="match status" value="1"/>
</dbReference>
<organism evidence="9 10">
    <name type="scientific">Thermosediminibacter oceani (strain ATCC BAA-1034 / DSM 16646 / JW/IW-1228P)</name>
    <dbReference type="NCBI Taxonomy" id="555079"/>
    <lineage>
        <taxon>Bacteria</taxon>
        <taxon>Bacillati</taxon>
        <taxon>Bacillota</taxon>
        <taxon>Clostridia</taxon>
        <taxon>Thermosediminibacterales</taxon>
        <taxon>Thermosediminibacteraceae</taxon>
        <taxon>Thermosediminibacter</taxon>
    </lineage>
</organism>
<evidence type="ECO:0000256" key="3">
    <source>
        <dbReference type="ARBA" id="ARBA00022679"/>
    </source>
</evidence>
<dbReference type="CAZy" id="GT2">
    <property type="family name" value="Glycosyltransferase Family 2"/>
</dbReference>
<dbReference type="GO" id="GO:0016757">
    <property type="term" value="F:glycosyltransferase activity"/>
    <property type="evidence" value="ECO:0007669"/>
    <property type="project" value="UniProtKB-KW"/>
</dbReference>
<dbReference type="OrthoDB" id="9768769at2"/>